<dbReference type="InParanoid" id="A0A0V0QU12"/>
<organism evidence="3 4">
    <name type="scientific">Pseudocohnilembus persalinus</name>
    <name type="common">Ciliate</name>
    <dbReference type="NCBI Taxonomy" id="266149"/>
    <lineage>
        <taxon>Eukaryota</taxon>
        <taxon>Sar</taxon>
        <taxon>Alveolata</taxon>
        <taxon>Ciliophora</taxon>
        <taxon>Intramacronucleata</taxon>
        <taxon>Oligohymenophorea</taxon>
        <taxon>Scuticociliatia</taxon>
        <taxon>Philasterida</taxon>
        <taxon>Pseudocohnilembidae</taxon>
        <taxon>Pseudocohnilembus</taxon>
    </lineage>
</organism>
<dbReference type="OMA" id="AWEHEEH"/>
<evidence type="ECO:0000313" key="4">
    <source>
        <dbReference type="Proteomes" id="UP000054937"/>
    </source>
</evidence>
<feature type="region of interest" description="Disordered" evidence="1">
    <location>
        <begin position="449"/>
        <end position="472"/>
    </location>
</feature>
<dbReference type="OrthoDB" id="282672at2759"/>
<proteinExistence type="predicted"/>
<name>A0A0V0QU12_PSEPJ</name>
<reference evidence="3 4" key="1">
    <citation type="journal article" date="2015" name="Sci. Rep.">
        <title>Genome of the facultative scuticociliatosis pathogen Pseudocohnilembus persalinus provides insight into its virulence through horizontal gene transfer.</title>
        <authorList>
            <person name="Xiong J."/>
            <person name="Wang G."/>
            <person name="Cheng J."/>
            <person name="Tian M."/>
            <person name="Pan X."/>
            <person name="Warren A."/>
            <person name="Jiang C."/>
            <person name="Yuan D."/>
            <person name="Miao W."/>
        </authorList>
    </citation>
    <scope>NUCLEOTIDE SEQUENCE [LARGE SCALE GENOMIC DNA]</scope>
    <source>
        <strain evidence="3">36N120E</strain>
    </source>
</reference>
<comment type="caution">
    <text evidence="3">The sequence shown here is derived from an EMBL/GenBank/DDBJ whole genome shotgun (WGS) entry which is preliminary data.</text>
</comment>
<dbReference type="InterPro" id="IPR023753">
    <property type="entry name" value="FAD/NAD-binding_dom"/>
</dbReference>
<dbReference type="PANTHER" id="PTHR10632:SF2">
    <property type="entry name" value="SULFIDE:QUINONE OXIDOREDUCTASE, MITOCHONDRIAL"/>
    <property type="match status" value="1"/>
</dbReference>
<dbReference type="GO" id="GO:0070221">
    <property type="term" value="P:sulfide oxidation, using sulfide:quinone oxidoreductase"/>
    <property type="evidence" value="ECO:0007669"/>
    <property type="project" value="TreeGrafter"/>
</dbReference>
<evidence type="ECO:0000259" key="2">
    <source>
        <dbReference type="Pfam" id="PF07992"/>
    </source>
</evidence>
<protein>
    <recommendedName>
        <fullName evidence="2">FAD/NAD(P)-binding domain-containing protein</fullName>
    </recommendedName>
</protein>
<dbReference type="InterPro" id="IPR036188">
    <property type="entry name" value="FAD/NAD-bd_sf"/>
</dbReference>
<dbReference type="GO" id="GO:0070224">
    <property type="term" value="F:sulfide:quinone oxidoreductase activity"/>
    <property type="evidence" value="ECO:0007669"/>
    <property type="project" value="TreeGrafter"/>
</dbReference>
<keyword evidence="4" id="KW-1185">Reference proteome</keyword>
<dbReference type="GO" id="GO:0005739">
    <property type="term" value="C:mitochondrion"/>
    <property type="evidence" value="ECO:0007669"/>
    <property type="project" value="TreeGrafter"/>
</dbReference>
<dbReference type="SUPFAM" id="SSF51905">
    <property type="entry name" value="FAD/NAD(P)-binding domain"/>
    <property type="match status" value="2"/>
</dbReference>
<sequence length="472" mass="54394">MLHVEKALQKTLSNKNIYNFAGFGKSKPPTPKNLDNYDVFFIGTNLGGLCSHHFEKSTHEKYSVMVSSNSTVNQIYPLRNVYEMQNMGKTDYLANAKQSVHKHSAFSDFVGVDRIKAEENKVVLTNGREIGYNQLVIASGQDFDIESISGFDAAWEHEEHPVYAPSDHPKWKGSLHKYPKYHYNFCSGDAYFCIPKFPFRGEVETYNFFISDEIWTWFKAHGKLHPHSRLIILNANDKFVQYNDAADQFIKEELSKRGIEVVYNTSLEGVEQDNFKINTRNLQTGETEQRQYNNLYSIIPCKPQEFLVKSGLTTDRGLVDVDKHTLQHNKHKNIFALGDCADLPTTRSFFGGWQQIHVVRNNLERALNGQSLNGIYDGYTKAPLYTSQTKLTFVEHFYDQKPSWQHLKNPHDVLGGIRQKQWAGLKKKFLNFYLGKTWGPPYYKFKKTFKEQEQGPEQTSSKYSVTKKTASN</sequence>
<gene>
    <name evidence="3" type="ORF">PPERSA_05525</name>
</gene>
<dbReference type="AlphaFoldDB" id="A0A0V0QU12"/>
<dbReference type="InterPro" id="IPR015904">
    <property type="entry name" value="Sulphide_quinone_reductase"/>
</dbReference>
<feature type="compositionally biased region" description="Polar residues" evidence="1">
    <location>
        <begin position="455"/>
        <end position="472"/>
    </location>
</feature>
<dbReference type="GO" id="GO:0071949">
    <property type="term" value="F:FAD binding"/>
    <property type="evidence" value="ECO:0007669"/>
    <property type="project" value="TreeGrafter"/>
</dbReference>
<accession>A0A0V0QU12</accession>
<evidence type="ECO:0000256" key="1">
    <source>
        <dbReference type="SAM" id="MobiDB-lite"/>
    </source>
</evidence>
<evidence type="ECO:0000313" key="3">
    <source>
        <dbReference type="EMBL" id="KRX05416.1"/>
    </source>
</evidence>
<dbReference type="Pfam" id="PF07992">
    <property type="entry name" value="Pyr_redox_2"/>
    <property type="match status" value="1"/>
</dbReference>
<dbReference type="PANTHER" id="PTHR10632">
    <property type="entry name" value="SULFIDE:QUINONE OXIDOREDUCTASE"/>
    <property type="match status" value="1"/>
</dbReference>
<dbReference type="EMBL" id="LDAU01000108">
    <property type="protein sequence ID" value="KRX05416.1"/>
    <property type="molecule type" value="Genomic_DNA"/>
</dbReference>
<dbReference type="Proteomes" id="UP000054937">
    <property type="component" value="Unassembled WGS sequence"/>
</dbReference>
<dbReference type="Gene3D" id="3.50.50.60">
    <property type="entry name" value="FAD/NAD(P)-binding domain"/>
    <property type="match status" value="2"/>
</dbReference>
<feature type="domain" description="FAD/NAD(P)-binding" evidence="2">
    <location>
        <begin position="229"/>
        <end position="356"/>
    </location>
</feature>